<organism evidence="1">
    <name type="scientific">Acinetobacter phage vB_Ab_1137_KEN_03</name>
    <dbReference type="NCBI Taxonomy" id="3158853"/>
    <lineage>
        <taxon>Viruses</taxon>
        <taxon>Duplodnaviria</taxon>
        <taxon>Heunggongvirae</taxon>
        <taxon>Uroviricota</taxon>
        <taxon>Caudoviricetes</taxon>
        <taxon>Autographivirales</taxon>
        <taxon>Autoscriptoviridae</taxon>
        <taxon>Beijerinckvirinae</taxon>
        <taxon>Friunavirus</taxon>
    </lineage>
</organism>
<accession>A0AAU8KZ01</accession>
<evidence type="ECO:0000313" key="1">
    <source>
        <dbReference type="EMBL" id="XCN27335.1"/>
    </source>
</evidence>
<reference evidence="1" key="1">
    <citation type="submission" date="2024-05" db="EMBL/GenBank/DDBJ databases">
        <title>Complete Genome Sequences of 14 Acinetobacter baumannii phages isolated in Kenya.</title>
        <authorList>
            <person name="Mwai F."/>
            <person name="Kigen C."/>
            <person name="Makobe C."/>
            <person name="Georges M."/>
            <person name="Mutai I."/>
            <person name="Odoyo E."/>
            <person name="Gachoya M."/>
            <person name="Musila L."/>
        </authorList>
    </citation>
    <scope>NUCLEOTIDE SEQUENCE</scope>
</reference>
<gene>
    <name evidence="1" type="ORF">YPIATKOU_CDS0044</name>
</gene>
<proteinExistence type="predicted"/>
<protein>
    <submittedName>
        <fullName evidence="1">Uncharacterized protein</fullName>
    </submittedName>
</protein>
<name>A0AAU8KZ01_9CAUD</name>
<dbReference type="EMBL" id="PP841131">
    <property type="protein sequence ID" value="XCN27335.1"/>
    <property type="molecule type" value="Genomic_DNA"/>
</dbReference>
<sequence length="77" mass="8645">MKFGKVKVGMRVRVSSNPNGNTFEDGSHGRVGTVVCREAAEYNSYLHSFDLSTCVQFSDDCWDWGSHLNLEEVKDEA</sequence>